<keyword evidence="3" id="KW-1185">Reference proteome</keyword>
<dbReference type="GO" id="GO:1990189">
    <property type="term" value="F:protein N-terminal-serine acetyltransferase activity"/>
    <property type="evidence" value="ECO:0007669"/>
    <property type="project" value="TreeGrafter"/>
</dbReference>
<gene>
    <name evidence="2" type="ORF">CAG99_25170</name>
</gene>
<dbReference type="SUPFAM" id="SSF55729">
    <property type="entry name" value="Acyl-CoA N-acyltransferases (Nat)"/>
    <property type="match status" value="1"/>
</dbReference>
<dbReference type="RefSeq" id="WP_086161524.1">
    <property type="nucleotide sequence ID" value="NZ_CP021121.1"/>
</dbReference>
<dbReference type="Pfam" id="PF13302">
    <property type="entry name" value="Acetyltransf_3"/>
    <property type="match status" value="1"/>
</dbReference>
<dbReference type="KEGG" id="smao:CAG99_25170"/>
<evidence type="ECO:0000313" key="3">
    <source>
        <dbReference type="Proteomes" id="UP000194218"/>
    </source>
</evidence>
<dbReference type="Gene3D" id="3.40.630.30">
    <property type="match status" value="1"/>
</dbReference>
<sequence length="188" mass="20977">MLSHPLGPEARLGALEPWQAEEFAAYTDRARDHLAPWLPWTRSVTDADSARRFLRRFAETQAADGPRLYGIWLSGELVGGMMYRLFDARQGSCELGAWLSPGAEGRGLVTGAATAMIDWAVRTRGLARVEWLVSPDNVRSIAVARRLGMTHEGTLRSVFEMDGKRHDLEVWAVLGEEWRQRAAPHPIG</sequence>
<reference evidence="2 3" key="1">
    <citation type="submission" date="2017-05" db="EMBL/GenBank/DDBJ databases">
        <title>Complete genome sequence of Streptomyces sp. SCSIO 03032 revealed the diverse biosynthetic pathways for its bioactive secondary metabolites.</title>
        <authorList>
            <person name="Ma L."/>
            <person name="Zhu Y."/>
            <person name="Zhang W."/>
            <person name="Zhang G."/>
            <person name="Tian X."/>
            <person name="Zhang S."/>
            <person name="Zhang C."/>
        </authorList>
    </citation>
    <scope>NUCLEOTIDE SEQUENCE [LARGE SCALE GENOMIC DNA]</scope>
    <source>
        <strain evidence="2 3">SCSIO 03032</strain>
    </source>
</reference>
<proteinExistence type="predicted"/>
<dbReference type="Proteomes" id="UP000194218">
    <property type="component" value="Chromosome"/>
</dbReference>
<dbReference type="InterPro" id="IPR000182">
    <property type="entry name" value="GNAT_dom"/>
</dbReference>
<organism evidence="2 3">
    <name type="scientific">Streptomyces marincola</name>
    <dbReference type="NCBI Taxonomy" id="2878388"/>
    <lineage>
        <taxon>Bacteria</taxon>
        <taxon>Bacillati</taxon>
        <taxon>Actinomycetota</taxon>
        <taxon>Actinomycetes</taxon>
        <taxon>Kitasatosporales</taxon>
        <taxon>Streptomycetaceae</taxon>
        <taxon>Streptomyces</taxon>
    </lineage>
</organism>
<dbReference type="PANTHER" id="PTHR43441">
    <property type="entry name" value="RIBOSOMAL-PROTEIN-SERINE ACETYLTRANSFERASE"/>
    <property type="match status" value="1"/>
</dbReference>
<keyword evidence="2" id="KW-0808">Transferase</keyword>
<dbReference type="InterPro" id="IPR016181">
    <property type="entry name" value="Acyl_CoA_acyltransferase"/>
</dbReference>
<dbReference type="GO" id="GO:0005737">
    <property type="term" value="C:cytoplasm"/>
    <property type="evidence" value="ECO:0007669"/>
    <property type="project" value="TreeGrafter"/>
</dbReference>
<feature type="domain" description="N-acetyltransferase" evidence="1">
    <location>
        <begin position="24"/>
        <end position="177"/>
    </location>
</feature>
<dbReference type="AlphaFoldDB" id="A0A1W7D3V7"/>
<dbReference type="InterPro" id="IPR051908">
    <property type="entry name" value="Ribosomal_N-acetyltransferase"/>
</dbReference>
<dbReference type="GO" id="GO:0008999">
    <property type="term" value="F:protein-N-terminal-alanine acetyltransferase activity"/>
    <property type="evidence" value="ECO:0007669"/>
    <property type="project" value="TreeGrafter"/>
</dbReference>
<dbReference type="PROSITE" id="PS51186">
    <property type="entry name" value="GNAT"/>
    <property type="match status" value="1"/>
</dbReference>
<protein>
    <submittedName>
        <fullName evidence="2">GNAT family N-acetyltransferase</fullName>
    </submittedName>
</protein>
<dbReference type="OrthoDB" id="5191051at2"/>
<dbReference type="PANTHER" id="PTHR43441:SF10">
    <property type="entry name" value="ACETYLTRANSFERASE"/>
    <property type="match status" value="1"/>
</dbReference>
<accession>A0A1W7D3V7</accession>
<dbReference type="EMBL" id="CP021121">
    <property type="protein sequence ID" value="ARQ71684.1"/>
    <property type="molecule type" value="Genomic_DNA"/>
</dbReference>
<name>A0A1W7D3V7_9ACTN</name>
<evidence type="ECO:0000259" key="1">
    <source>
        <dbReference type="PROSITE" id="PS51186"/>
    </source>
</evidence>
<evidence type="ECO:0000313" key="2">
    <source>
        <dbReference type="EMBL" id="ARQ71684.1"/>
    </source>
</evidence>